<comment type="caution">
    <text evidence="2">The sequence shown here is derived from an EMBL/GenBank/DDBJ whole genome shotgun (WGS) entry which is preliminary data.</text>
</comment>
<keyword evidence="3" id="KW-1185">Reference proteome</keyword>
<dbReference type="Pfam" id="PF08881">
    <property type="entry name" value="CVNH"/>
    <property type="match status" value="1"/>
</dbReference>
<dbReference type="SUPFAM" id="SSF51322">
    <property type="entry name" value="Cyanovirin-N"/>
    <property type="match status" value="1"/>
</dbReference>
<evidence type="ECO:0000313" key="2">
    <source>
        <dbReference type="EMBL" id="KAK2022327.1"/>
    </source>
</evidence>
<accession>A0AAD9H6M6</accession>
<name>A0AAD9H6M6_9PEZI</name>
<dbReference type="PANTHER" id="PTHR42076:SF1">
    <property type="entry name" value="CYANOVIRIN-N DOMAIN-CONTAINING PROTEIN"/>
    <property type="match status" value="1"/>
</dbReference>
<reference evidence="2" key="1">
    <citation type="submission" date="2021-06" db="EMBL/GenBank/DDBJ databases">
        <title>Comparative genomics, transcriptomics and evolutionary studies reveal genomic signatures of adaptation to plant cell wall in hemibiotrophic fungi.</title>
        <authorList>
            <consortium name="DOE Joint Genome Institute"/>
            <person name="Baroncelli R."/>
            <person name="Diaz J.F."/>
            <person name="Benocci T."/>
            <person name="Peng M."/>
            <person name="Battaglia E."/>
            <person name="Haridas S."/>
            <person name="Andreopoulos W."/>
            <person name="Labutti K."/>
            <person name="Pangilinan J."/>
            <person name="Floch G.L."/>
            <person name="Makela M.R."/>
            <person name="Henrissat B."/>
            <person name="Grigoriev I.V."/>
            <person name="Crouch J.A."/>
            <person name="De Vries R.P."/>
            <person name="Sukno S.A."/>
            <person name="Thon M.R."/>
        </authorList>
    </citation>
    <scope>NUCLEOTIDE SEQUENCE</scope>
    <source>
        <strain evidence="2">MAFF235873</strain>
    </source>
</reference>
<dbReference type="SMART" id="SM01111">
    <property type="entry name" value="CVNH"/>
    <property type="match status" value="1"/>
</dbReference>
<gene>
    <name evidence="2" type="ORF">LX32DRAFT_603021</name>
</gene>
<evidence type="ECO:0000259" key="1">
    <source>
        <dbReference type="SMART" id="SM01111"/>
    </source>
</evidence>
<feature type="domain" description="Cyanovirin-N" evidence="1">
    <location>
        <begin position="2"/>
        <end position="105"/>
    </location>
</feature>
<dbReference type="EMBL" id="MU843048">
    <property type="protein sequence ID" value="KAK2022327.1"/>
    <property type="molecule type" value="Genomic_DNA"/>
</dbReference>
<organism evidence="2 3">
    <name type="scientific">Colletotrichum zoysiae</name>
    <dbReference type="NCBI Taxonomy" id="1216348"/>
    <lineage>
        <taxon>Eukaryota</taxon>
        <taxon>Fungi</taxon>
        <taxon>Dikarya</taxon>
        <taxon>Ascomycota</taxon>
        <taxon>Pezizomycotina</taxon>
        <taxon>Sordariomycetes</taxon>
        <taxon>Hypocreomycetidae</taxon>
        <taxon>Glomerellales</taxon>
        <taxon>Glomerellaceae</taxon>
        <taxon>Colletotrichum</taxon>
        <taxon>Colletotrichum graminicola species complex</taxon>
    </lineage>
</organism>
<dbReference type="AlphaFoldDB" id="A0AAD9H6M6"/>
<dbReference type="PANTHER" id="PTHR42076">
    <property type="entry name" value="CYANOVIRIN-N HOMOLOG"/>
    <property type="match status" value="1"/>
</dbReference>
<proteinExistence type="predicted"/>
<dbReference type="InterPro" id="IPR011058">
    <property type="entry name" value="Cyanovirin-N"/>
</dbReference>
<evidence type="ECO:0000313" key="3">
    <source>
        <dbReference type="Proteomes" id="UP001232148"/>
    </source>
</evidence>
<dbReference type="Gene3D" id="2.30.60.10">
    <property type="entry name" value="Cyanovirin-N"/>
    <property type="match status" value="1"/>
</dbReference>
<dbReference type="Proteomes" id="UP001232148">
    <property type="component" value="Unassembled WGS sequence"/>
</dbReference>
<dbReference type="InterPro" id="IPR036673">
    <property type="entry name" value="Cyanovirin-N_sf"/>
</dbReference>
<protein>
    <submittedName>
        <fullName evidence="2">CVNH domain-containing protein</fullName>
    </submittedName>
</protein>
<sequence>MSFHVSAQDIRVDDGHMLRARLTNENGESVDAEMNLNDCLGNNNGSFEWGGNGFANSAEGIYFDMEGGANVPVLRARLFNVEGQPIDCNVNLAERIGNENGCFCFNC</sequence>